<evidence type="ECO:0000256" key="3">
    <source>
        <dbReference type="ARBA" id="ARBA00022554"/>
    </source>
</evidence>
<keyword evidence="9" id="KW-1185">Reference proteome</keyword>
<dbReference type="EMBL" id="JARJCW010000016">
    <property type="protein sequence ID" value="KAJ7215882.1"/>
    <property type="molecule type" value="Genomic_DNA"/>
</dbReference>
<dbReference type="AlphaFoldDB" id="A0AAD6YJL2"/>
<dbReference type="GO" id="GO:0005774">
    <property type="term" value="C:vacuolar membrane"/>
    <property type="evidence" value="ECO:0007669"/>
    <property type="project" value="UniProtKB-SubCell"/>
</dbReference>
<evidence type="ECO:0000256" key="6">
    <source>
        <dbReference type="ARBA" id="ARBA00023288"/>
    </source>
</evidence>
<dbReference type="InterPro" id="IPR000225">
    <property type="entry name" value="Armadillo"/>
</dbReference>
<organism evidence="8 9">
    <name type="scientific">Mycena pura</name>
    <dbReference type="NCBI Taxonomy" id="153505"/>
    <lineage>
        <taxon>Eukaryota</taxon>
        <taxon>Fungi</taxon>
        <taxon>Dikarya</taxon>
        <taxon>Basidiomycota</taxon>
        <taxon>Agaricomycotina</taxon>
        <taxon>Agaricomycetes</taxon>
        <taxon>Agaricomycetidae</taxon>
        <taxon>Agaricales</taxon>
        <taxon>Marasmiineae</taxon>
        <taxon>Mycenaceae</taxon>
        <taxon>Mycena</taxon>
    </lineage>
</organism>
<dbReference type="InterPro" id="IPR011989">
    <property type="entry name" value="ARM-like"/>
</dbReference>
<dbReference type="InterPro" id="IPR045156">
    <property type="entry name" value="Vac8"/>
</dbReference>
<keyword evidence="5" id="KW-0472">Membrane</keyword>
<comment type="subcellular location">
    <subcellularLocation>
        <location evidence="1">Vacuole membrane</location>
        <topology evidence="1">Lipid-anchor</topology>
    </subcellularLocation>
</comment>
<evidence type="ECO:0000256" key="7">
    <source>
        <dbReference type="ARBA" id="ARBA00026209"/>
    </source>
</evidence>
<keyword evidence="6" id="KW-0449">Lipoprotein</keyword>
<keyword evidence="4" id="KW-0677">Repeat</keyword>
<comment type="caution">
    <text evidence="8">The sequence shown here is derived from an EMBL/GenBank/DDBJ whole genome shotgun (WGS) entry which is preliminary data.</text>
</comment>
<gene>
    <name evidence="8" type="ORF">GGX14DRAFT_442414</name>
</gene>
<sequence length="738" mass="81122">MDRPATPHSTHSWWSDSNSIGATISLHAAAKPLMKLMYDQQARGLIKRDRGTPLSRTSLEVYKSYLTFKHIFSRTRTLILRELDDRATSEEDARSMADFLTSNPHLVAELLELSDSEVRGWTCMILGHLARHKSIMVTVLALDCCVRIVPLVRDQDVRVRWSAIHAILALSSWKDGARAIVSASLLDQLSHLLGSSDTSARKWACTIVGNVASLQVVPAVLLATLCERIVSLLSDKDVDIVGSALYALSKITSESDGVQVVMTVNVLKHIPGLLFSQDATVKTSAFQIIQNLLLSSNPSAKKGTCEMLGNVTSSSHDYPFLGLLDLKPCVSCLGEKDATVRRAALYALANISRWPGGAEATLDTNVLDKVTGLLDLDDTATRKWTCTLLANLALKSTLVSSWTVDNSSELVSYLRADAKELNVHRSKIYALFTIVLNRMLDLLDLPDPEIKLQTCDMVGNLASHRSLCSAILESKPCPKFVTLLSHEVAGVRRSATHAMACICRWPEGAEAVVNATALNQVQDMLDLPDSNIRISTCDMLGNMACHLSTGLAILQSIPYRKIVSLLSDQNPRVCRSAVYALWKISHWVHGAEAIVDEYVLTFVPNLLRSTDRETRKWTCEMLGELARHKSPSSLVKMNLCKTLVSVLSDSESDISVCRAASYALANISRWPEGVTAVLDTFPLDHIEKLLNCSDSETKKWTNKLLQNATRQPGAFQFRGTTAPNTGYRCACAVCMRTS</sequence>
<keyword evidence="3" id="KW-0926">Vacuole</keyword>
<evidence type="ECO:0000256" key="2">
    <source>
        <dbReference type="ARBA" id="ARBA00005462"/>
    </source>
</evidence>
<dbReference type="GO" id="GO:0043495">
    <property type="term" value="F:protein-membrane adaptor activity"/>
    <property type="evidence" value="ECO:0007669"/>
    <property type="project" value="InterPro"/>
</dbReference>
<evidence type="ECO:0000256" key="4">
    <source>
        <dbReference type="ARBA" id="ARBA00022737"/>
    </source>
</evidence>
<accession>A0AAD6YJL2</accession>
<feature type="non-terminal residue" evidence="8">
    <location>
        <position position="738"/>
    </location>
</feature>
<comment type="similarity">
    <text evidence="2">Belongs to the beta-catenin family.</text>
</comment>
<evidence type="ECO:0000256" key="5">
    <source>
        <dbReference type="ARBA" id="ARBA00023136"/>
    </source>
</evidence>
<dbReference type="PANTHER" id="PTHR47249">
    <property type="entry name" value="VACUOLAR PROTEIN 8"/>
    <property type="match status" value="1"/>
</dbReference>
<dbReference type="SUPFAM" id="SSF48371">
    <property type="entry name" value="ARM repeat"/>
    <property type="match status" value="1"/>
</dbReference>
<dbReference type="SMART" id="SM00185">
    <property type="entry name" value="ARM"/>
    <property type="match status" value="7"/>
</dbReference>
<evidence type="ECO:0000313" key="9">
    <source>
        <dbReference type="Proteomes" id="UP001219525"/>
    </source>
</evidence>
<dbReference type="Gene3D" id="1.25.10.10">
    <property type="entry name" value="Leucine-rich Repeat Variant"/>
    <property type="match status" value="4"/>
</dbReference>
<dbReference type="PANTHER" id="PTHR47249:SF1">
    <property type="entry name" value="VACUOLAR PROTEIN 8"/>
    <property type="match status" value="1"/>
</dbReference>
<dbReference type="InterPro" id="IPR016024">
    <property type="entry name" value="ARM-type_fold"/>
</dbReference>
<dbReference type="Proteomes" id="UP001219525">
    <property type="component" value="Unassembled WGS sequence"/>
</dbReference>
<protein>
    <recommendedName>
        <fullName evidence="7">Vacuolar protein 8</fullName>
    </recommendedName>
</protein>
<evidence type="ECO:0000313" key="8">
    <source>
        <dbReference type="EMBL" id="KAJ7215882.1"/>
    </source>
</evidence>
<dbReference type="GO" id="GO:0071562">
    <property type="term" value="P:nucleus-vacuole junction assembly"/>
    <property type="evidence" value="ECO:0007669"/>
    <property type="project" value="InterPro"/>
</dbReference>
<reference evidence="8" key="1">
    <citation type="submission" date="2023-03" db="EMBL/GenBank/DDBJ databases">
        <title>Massive genome expansion in bonnet fungi (Mycena s.s.) driven by repeated elements and novel gene families across ecological guilds.</title>
        <authorList>
            <consortium name="Lawrence Berkeley National Laboratory"/>
            <person name="Harder C.B."/>
            <person name="Miyauchi S."/>
            <person name="Viragh M."/>
            <person name="Kuo A."/>
            <person name="Thoen E."/>
            <person name="Andreopoulos B."/>
            <person name="Lu D."/>
            <person name="Skrede I."/>
            <person name="Drula E."/>
            <person name="Henrissat B."/>
            <person name="Morin E."/>
            <person name="Kohler A."/>
            <person name="Barry K."/>
            <person name="LaButti K."/>
            <person name="Morin E."/>
            <person name="Salamov A."/>
            <person name="Lipzen A."/>
            <person name="Mereny Z."/>
            <person name="Hegedus B."/>
            <person name="Baldrian P."/>
            <person name="Stursova M."/>
            <person name="Weitz H."/>
            <person name="Taylor A."/>
            <person name="Grigoriev I.V."/>
            <person name="Nagy L.G."/>
            <person name="Martin F."/>
            <person name="Kauserud H."/>
        </authorList>
    </citation>
    <scope>NUCLEOTIDE SEQUENCE</scope>
    <source>
        <strain evidence="8">9144</strain>
    </source>
</reference>
<name>A0AAD6YJL2_9AGAR</name>
<evidence type="ECO:0000256" key="1">
    <source>
        <dbReference type="ARBA" id="ARBA00004592"/>
    </source>
</evidence>
<proteinExistence type="inferred from homology"/>